<dbReference type="GO" id="GO:0005524">
    <property type="term" value="F:ATP binding"/>
    <property type="evidence" value="ECO:0007669"/>
    <property type="project" value="UniProtKB-KW"/>
</dbReference>
<dbReference type="EC" id="2.7.11.1" evidence="1"/>
<protein>
    <recommendedName>
        <fullName evidence="1">non-specific serine/threonine protein kinase</fullName>
        <ecNumber evidence="1">2.7.11.1</ecNumber>
    </recommendedName>
</protein>
<dbReference type="Proteomes" id="UP001458880">
    <property type="component" value="Unassembled WGS sequence"/>
</dbReference>
<sequence>MCSKWGTADILEVVKRTINSQIPPKMCVVKSASEDFSEKLSLEYEGGIQIELKIIDKRKDYKGIKMRRISGDHLVYNQLCQQLISCMSVS</sequence>
<keyword evidence="4" id="KW-0547">Nucleotide-binding</keyword>
<evidence type="ECO:0000256" key="6">
    <source>
        <dbReference type="ARBA" id="ARBA00022840"/>
    </source>
</evidence>
<keyword evidence="11" id="KW-1185">Reference proteome</keyword>
<evidence type="ECO:0000256" key="8">
    <source>
        <dbReference type="ARBA" id="ARBA00048679"/>
    </source>
</evidence>
<evidence type="ECO:0000256" key="7">
    <source>
        <dbReference type="ARBA" id="ARBA00047899"/>
    </source>
</evidence>
<dbReference type="AlphaFoldDB" id="A0AAW1N460"/>
<evidence type="ECO:0000259" key="9">
    <source>
        <dbReference type="PROSITE" id="PS50032"/>
    </source>
</evidence>
<reference evidence="10 11" key="1">
    <citation type="journal article" date="2024" name="BMC Genomics">
        <title>De novo assembly and annotation of Popillia japonica's genome with initial clues to its potential as an invasive pest.</title>
        <authorList>
            <person name="Cucini C."/>
            <person name="Boschi S."/>
            <person name="Funari R."/>
            <person name="Cardaioli E."/>
            <person name="Iannotti N."/>
            <person name="Marturano G."/>
            <person name="Paoli F."/>
            <person name="Bruttini M."/>
            <person name="Carapelli A."/>
            <person name="Frati F."/>
            <person name="Nardi F."/>
        </authorList>
    </citation>
    <scope>NUCLEOTIDE SEQUENCE [LARGE SCALE GENOMIC DNA]</scope>
    <source>
        <strain evidence="10">DMR45628</strain>
    </source>
</reference>
<dbReference type="EMBL" id="JASPKY010000009">
    <property type="protein sequence ID" value="KAK9754003.1"/>
    <property type="molecule type" value="Genomic_DNA"/>
</dbReference>
<evidence type="ECO:0000256" key="4">
    <source>
        <dbReference type="ARBA" id="ARBA00022741"/>
    </source>
</evidence>
<evidence type="ECO:0000256" key="1">
    <source>
        <dbReference type="ARBA" id="ARBA00012513"/>
    </source>
</evidence>
<dbReference type="SUPFAM" id="SSF103243">
    <property type="entry name" value="KA1-like"/>
    <property type="match status" value="1"/>
</dbReference>
<name>A0AAW1N460_POPJA</name>
<evidence type="ECO:0000256" key="2">
    <source>
        <dbReference type="ARBA" id="ARBA00022527"/>
    </source>
</evidence>
<keyword evidence="6" id="KW-0067">ATP-binding</keyword>
<evidence type="ECO:0000256" key="5">
    <source>
        <dbReference type="ARBA" id="ARBA00022777"/>
    </source>
</evidence>
<comment type="catalytic activity">
    <reaction evidence="8">
        <text>L-seryl-[protein] + ATP = O-phospho-L-seryl-[protein] + ADP + H(+)</text>
        <dbReference type="Rhea" id="RHEA:17989"/>
        <dbReference type="Rhea" id="RHEA-COMP:9863"/>
        <dbReference type="Rhea" id="RHEA-COMP:11604"/>
        <dbReference type="ChEBI" id="CHEBI:15378"/>
        <dbReference type="ChEBI" id="CHEBI:29999"/>
        <dbReference type="ChEBI" id="CHEBI:30616"/>
        <dbReference type="ChEBI" id="CHEBI:83421"/>
        <dbReference type="ChEBI" id="CHEBI:456216"/>
        <dbReference type="EC" id="2.7.11.1"/>
    </reaction>
</comment>
<accession>A0AAW1N460</accession>
<evidence type="ECO:0000313" key="10">
    <source>
        <dbReference type="EMBL" id="KAK9754003.1"/>
    </source>
</evidence>
<dbReference type="InterPro" id="IPR001772">
    <property type="entry name" value="KA1_dom"/>
</dbReference>
<dbReference type="Pfam" id="PF02149">
    <property type="entry name" value="KA1"/>
    <property type="match status" value="1"/>
</dbReference>
<comment type="caution">
    <text evidence="10">The sequence shown here is derived from an EMBL/GenBank/DDBJ whole genome shotgun (WGS) entry which is preliminary data.</text>
</comment>
<evidence type="ECO:0000256" key="3">
    <source>
        <dbReference type="ARBA" id="ARBA00022679"/>
    </source>
</evidence>
<comment type="catalytic activity">
    <reaction evidence="7">
        <text>L-threonyl-[protein] + ATP = O-phospho-L-threonyl-[protein] + ADP + H(+)</text>
        <dbReference type="Rhea" id="RHEA:46608"/>
        <dbReference type="Rhea" id="RHEA-COMP:11060"/>
        <dbReference type="Rhea" id="RHEA-COMP:11605"/>
        <dbReference type="ChEBI" id="CHEBI:15378"/>
        <dbReference type="ChEBI" id="CHEBI:30013"/>
        <dbReference type="ChEBI" id="CHEBI:30616"/>
        <dbReference type="ChEBI" id="CHEBI:61977"/>
        <dbReference type="ChEBI" id="CHEBI:456216"/>
        <dbReference type="EC" id="2.7.11.1"/>
    </reaction>
</comment>
<gene>
    <name evidence="10" type="ORF">QE152_g1449</name>
</gene>
<feature type="domain" description="KA1" evidence="9">
    <location>
        <begin position="41"/>
        <end position="89"/>
    </location>
</feature>
<evidence type="ECO:0000313" key="11">
    <source>
        <dbReference type="Proteomes" id="UP001458880"/>
    </source>
</evidence>
<keyword evidence="3" id="KW-0808">Transferase</keyword>
<dbReference type="GO" id="GO:0004674">
    <property type="term" value="F:protein serine/threonine kinase activity"/>
    <property type="evidence" value="ECO:0007669"/>
    <property type="project" value="UniProtKB-KW"/>
</dbReference>
<organism evidence="10 11">
    <name type="scientific">Popillia japonica</name>
    <name type="common">Japanese beetle</name>
    <dbReference type="NCBI Taxonomy" id="7064"/>
    <lineage>
        <taxon>Eukaryota</taxon>
        <taxon>Metazoa</taxon>
        <taxon>Ecdysozoa</taxon>
        <taxon>Arthropoda</taxon>
        <taxon>Hexapoda</taxon>
        <taxon>Insecta</taxon>
        <taxon>Pterygota</taxon>
        <taxon>Neoptera</taxon>
        <taxon>Endopterygota</taxon>
        <taxon>Coleoptera</taxon>
        <taxon>Polyphaga</taxon>
        <taxon>Scarabaeiformia</taxon>
        <taxon>Scarabaeidae</taxon>
        <taxon>Rutelinae</taxon>
        <taxon>Popillia</taxon>
    </lineage>
</organism>
<keyword evidence="2" id="KW-0723">Serine/threonine-protein kinase</keyword>
<dbReference type="InterPro" id="IPR028375">
    <property type="entry name" value="KA1/Ssp2_C"/>
</dbReference>
<keyword evidence="5 10" id="KW-0418">Kinase</keyword>
<dbReference type="PROSITE" id="PS50032">
    <property type="entry name" value="KA1"/>
    <property type="match status" value="1"/>
</dbReference>
<proteinExistence type="predicted"/>
<dbReference type="Gene3D" id="3.30.310.80">
    <property type="entry name" value="Kinase associated domain 1, KA1"/>
    <property type="match status" value="1"/>
</dbReference>